<gene>
    <name evidence="3" type="ORF">PGRAN_16227</name>
</gene>
<evidence type="ECO:0000256" key="1">
    <source>
        <dbReference type="ARBA" id="ARBA00023159"/>
    </source>
</evidence>
<feature type="domain" description="Cyclic nucleotide-binding" evidence="2">
    <location>
        <begin position="42"/>
        <end position="87"/>
    </location>
</feature>
<dbReference type="AlphaFoldDB" id="W7BB66"/>
<evidence type="ECO:0000313" key="4">
    <source>
        <dbReference type="Proteomes" id="UP000019253"/>
    </source>
</evidence>
<evidence type="ECO:0000313" key="3">
    <source>
        <dbReference type="EMBL" id="EUJ17208.1"/>
    </source>
</evidence>
<organism evidence="3 4">
    <name type="scientific">Listeria grandensis FSL F6-0971</name>
    <dbReference type="NCBI Taxonomy" id="1265819"/>
    <lineage>
        <taxon>Bacteria</taxon>
        <taxon>Bacillati</taxon>
        <taxon>Bacillota</taxon>
        <taxon>Bacilli</taxon>
        <taxon>Bacillales</taxon>
        <taxon>Listeriaceae</taxon>
        <taxon>Listeria</taxon>
    </lineage>
</organism>
<keyword evidence="1" id="KW-0010">Activator</keyword>
<keyword evidence="4" id="KW-1185">Reference proteome</keyword>
<sequence length="248" mass="29218">MGYATEMHFLYNTKIVHEAFNKERFFRFLQDDSFSCAKKVTKEYSKHEVLIKEKEKNEGLFFIEEGYVMATQKNRVVSLHTSGDIIGFEDLILYSHAKYSFKAISDKVRIIKYNKAETVEKILNAQEGYLYYYIHLQNTLQHLRTREELLRLPSEQRISLVLLRFALSYGMKNGNTTKVWLPKYINKGIIAKYSNLNPNTVTVTLQKLEAAEIIESVRREIYVNVEKLQDKLLECHREVDTKIKRICE</sequence>
<dbReference type="InterPro" id="IPR014710">
    <property type="entry name" value="RmlC-like_jellyroll"/>
</dbReference>
<dbReference type="PROSITE" id="PS50042">
    <property type="entry name" value="CNMP_BINDING_3"/>
    <property type="match status" value="1"/>
</dbReference>
<dbReference type="STRING" id="1265819.PGRAN_16227"/>
<proteinExistence type="predicted"/>
<dbReference type="Gene3D" id="2.60.120.10">
    <property type="entry name" value="Jelly Rolls"/>
    <property type="match status" value="1"/>
</dbReference>
<comment type="caution">
    <text evidence="3">The sequence shown here is derived from an EMBL/GenBank/DDBJ whole genome shotgun (WGS) entry which is preliminary data.</text>
</comment>
<name>W7BB66_9LIST</name>
<dbReference type="InterPro" id="IPR036390">
    <property type="entry name" value="WH_DNA-bd_sf"/>
</dbReference>
<dbReference type="InterPro" id="IPR000595">
    <property type="entry name" value="cNMP-bd_dom"/>
</dbReference>
<accession>W7BB66</accession>
<reference evidence="3 4" key="1">
    <citation type="journal article" date="2014" name="Int. J. Syst. Evol. Microbiol.">
        <title>Listeria floridensis sp. nov., Listeria aquatica sp. nov., Listeria cornellensis sp. nov., Listeria riparia sp. nov. and Listeria grandensis sp. nov., from agricultural and natural environments.</title>
        <authorList>
            <person name="den Bakker H.C."/>
            <person name="Warchocki S."/>
            <person name="Wright E.M."/>
            <person name="Allred A.F."/>
            <person name="Ahlstrom C."/>
            <person name="Manuel C.S."/>
            <person name="Stasiewicz M.J."/>
            <person name="Burrell A."/>
            <person name="Roof S."/>
            <person name="Strawn L."/>
            <person name="Fortes E.D."/>
            <person name="Nightingale K.K."/>
            <person name="Kephart D."/>
            <person name="Wiedmann M."/>
        </authorList>
    </citation>
    <scope>NUCLEOTIDE SEQUENCE [LARGE SCALE GENOMIC DNA]</scope>
    <source>
        <strain evidence="4">FSL F6-971</strain>
    </source>
</reference>
<dbReference type="CDD" id="cd00038">
    <property type="entry name" value="CAP_ED"/>
    <property type="match status" value="1"/>
</dbReference>
<dbReference type="Pfam" id="PF00027">
    <property type="entry name" value="cNMP_binding"/>
    <property type="match status" value="1"/>
</dbReference>
<evidence type="ECO:0000259" key="2">
    <source>
        <dbReference type="PROSITE" id="PS50042"/>
    </source>
</evidence>
<dbReference type="EMBL" id="AODD01000041">
    <property type="protein sequence ID" value="EUJ17208.1"/>
    <property type="molecule type" value="Genomic_DNA"/>
</dbReference>
<dbReference type="InterPro" id="IPR018490">
    <property type="entry name" value="cNMP-bd_dom_sf"/>
</dbReference>
<dbReference type="SUPFAM" id="SSF51206">
    <property type="entry name" value="cAMP-binding domain-like"/>
    <property type="match status" value="1"/>
</dbReference>
<dbReference type="Proteomes" id="UP000019253">
    <property type="component" value="Unassembled WGS sequence"/>
</dbReference>
<dbReference type="PATRIC" id="fig|1265819.5.peg.3232"/>
<dbReference type="SUPFAM" id="SSF46785">
    <property type="entry name" value="Winged helix' DNA-binding domain"/>
    <property type="match status" value="1"/>
</dbReference>
<protein>
    <recommendedName>
        <fullName evidence="2">Cyclic nucleotide-binding domain-containing protein</fullName>
    </recommendedName>
</protein>